<accession>A0A659Q1Y9</accession>
<evidence type="ECO:0000313" key="2">
    <source>
        <dbReference type="Proteomes" id="UP000298491"/>
    </source>
</evidence>
<proteinExistence type="predicted"/>
<comment type="caution">
    <text evidence="1">The sequence shown here is derived from an EMBL/GenBank/DDBJ whole genome shotgun (WGS) entry which is preliminary data.</text>
</comment>
<evidence type="ECO:0008006" key="3">
    <source>
        <dbReference type="Google" id="ProtNLM"/>
    </source>
</evidence>
<organism evidence="1 2">
    <name type="scientific">Salmonella enterica subsp. enterica serovar Wilhelmsburg</name>
    <dbReference type="NCBI Taxonomy" id="1960126"/>
    <lineage>
        <taxon>Bacteria</taxon>
        <taxon>Pseudomonadati</taxon>
        <taxon>Pseudomonadota</taxon>
        <taxon>Gammaproteobacteria</taxon>
        <taxon>Enterobacterales</taxon>
        <taxon>Enterobacteriaceae</taxon>
        <taxon>Salmonella</taxon>
    </lineage>
</organism>
<reference evidence="1 2" key="1">
    <citation type="submission" date="2018-03" db="EMBL/GenBank/DDBJ databases">
        <title>Non-Typhoidal Salmonella genome sequencing and assembly.</title>
        <authorList>
            <person name="Matchawe C."/>
        </authorList>
    </citation>
    <scope>NUCLEOTIDE SEQUENCE [LARGE SCALE GENOMIC DNA]</scope>
    <source>
        <strain evidence="1 2">35dea</strain>
    </source>
</reference>
<dbReference type="Proteomes" id="UP000298491">
    <property type="component" value="Unassembled WGS sequence"/>
</dbReference>
<dbReference type="AlphaFoldDB" id="A0A659Q1Y9"/>
<dbReference type="EMBL" id="PYKB01001375">
    <property type="protein sequence ID" value="TGC80004.1"/>
    <property type="molecule type" value="Genomic_DNA"/>
</dbReference>
<gene>
    <name evidence="1" type="ORF">C9F09_23645</name>
</gene>
<name>A0A659Q1Y9_SALET</name>
<dbReference type="InterPro" id="IPR025048">
    <property type="entry name" value="DUF3987"/>
</dbReference>
<sequence length="504" mass="57090">MNLNNTFPVDVLPHIIKNAIYEVERNTQAPLPLIAASVLGAISLACQNSVDVCRLNKLRSPVSLCVVTLAESGERKSTVDKLLIEPLYHLEEQLAEKYSQKIASWKNDMDIFNIERRGIESRLKADSRSNKDLTETNTRLTELLKNKPKEPVKYKFIFNDATPAAIKDYLCKDWRSIGIMSDEAGTIFNGYALNELPFINKMWDGAKFSVVRKNAPEQLIKEARLTLSLMIQPDIFNKYLERKGDTAKGIGFFARCLICKPSSKQGYRKITNPVESTEHLPVFHQRLLDIVEDSIAQHGKTARICLCFAPEAERQSLFFYNQVEESIGLFGFLSNFKDYASKMAENAARVAALLHYFSNDAGNISLNTINAAIEIITWYMNQHIQLFSKPQPPFVPEVDELYNWIKEYCYTKMVDHINKNKILQCGPNRFRYAEKLNVLLATLRSQGRVNIFQNGKTKYVQPVGLPGTQLTGLTGLQPTLPPSEQTYKSVEELLGHMNLSSAAH</sequence>
<evidence type="ECO:0000313" key="1">
    <source>
        <dbReference type="EMBL" id="TGC80004.1"/>
    </source>
</evidence>
<dbReference type="Pfam" id="PF13148">
    <property type="entry name" value="DUF3987"/>
    <property type="match status" value="1"/>
</dbReference>
<protein>
    <recommendedName>
        <fullName evidence="3">DUF3987 domain-containing protein</fullName>
    </recommendedName>
</protein>